<dbReference type="GO" id="GO:0016020">
    <property type="term" value="C:membrane"/>
    <property type="evidence" value="ECO:0007669"/>
    <property type="project" value="UniProtKB-SubCell"/>
</dbReference>
<evidence type="ECO:0000256" key="16">
    <source>
        <dbReference type="SAM" id="Phobius"/>
    </source>
</evidence>
<dbReference type="FunFam" id="3.30.70.1230:FF:000064">
    <property type="entry name" value="Adenylate cyclase type 9"/>
    <property type="match status" value="1"/>
</dbReference>
<organism evidence="18 19">
    <name type="scientific">Ciona intestinalis</name>
    <name type="common">Transparent sea squirt</name>
    <name type="synonym">Ascidia intestinalis</name>
    <dbReference type="NCBI Taxonomy" id="7719"/>
    <lineage>
        <taxon>Eukaryota</taxon>
        <taxon>Metazoa</taxon>
        <taxon>Chordata</taxon>
        <taxon>Tunicata</taxon>
        <taxon>Ascidiacea</taxon>
        <taxon>Phlebobranchia</taxon>
        <taxon>Cionidae</taxon>
        <taxon>Ciona</taxon>
    </lineage>
</organism>
<evidence type="ECO:0000256" key="9">
    <source>
        <dbReference type="ARBA" id="ARBA00022842"/>
    </source>
</evidence>
<protein>
    <recommendedName>
        <fullName evidence="4">adenylate cyclase</fullName>
        <ecNumber evidence="4">4.6.1.1</ecNumber>
    </recommendedName>
</protein>
<keyword evidence="7" id="KW-0547">Nucleotide-binding</keyword>
<reference evidence="18" key="3">
    <citation type="submission" date="2025-08" db="UniProtKB">
        <authorList>
            <consortium name="Ensembl"/>
        </authorList>
    </citation>
    <scope>IDENTIFICATION</scope>
</reference>
<evidence type="ECO:0000256" key="3">
    <source>
        <dbReference type="ARBA" id="ARBA00004141"/>
    </source>
</evidence>
<dbReference type="Ensembl" id="ENSCINT00000014857.3">
    <property type="protein sequence ID" value="ENSCINP00000014857.3"/>
    <property type="gene ID" value="ENSCING00000007249.3"/>
</dbReference>
<dbReference type="InterPro" id="IPR029787">
    <property type="entry name" value="Nucleotide_cyclase"/>
</dbReference>
<feature type="transmembrane region" description="Helical" evidence="16">
    <location>
        <begin position="517"/>
        <end position="541"/>
    </location>
</feature>
<dbReference type="InterPro" id="IPR018297">
    <property type="entry name" value="A/G_cyclase_CS"/>
</dbReference>
<dbReference type="GO" id="GO:0005524">
    <property type="term" value="F:ATP binding"/>
    <property type="evidence" value="ECO:0007669"/>
    <property type="project" value="UniProtKB-KW"/>
</dbReference>
<dbReference type="SMART" id="SM00044">
    <property type="entry name" value="CYCc"/>
    <property type="match status" value="2"/>
</dbReference>
<dbReference type="Proteomes" id="UP000008144">
    <property type="component" value="Chromosome 14"/>
</dbReference>
<evidence type="ECO:0000313" key="18">
    <source>
        <dbReference type="Ensembl" id="ENSCINP00000014857.3"/>
    </source>
</evidence>
<reference evidence="19" key="1">
    <citation type="journal article" date="2002" name="Science">
        <title>The draft genome of Ciona intestinalis: insights into chordate and vertebrate origins.</title>
        <authorList>
            <person name="Dehal P."/>
            <person name="Satou Y."/>
            <person name="Campbell R.K."/>
            <person name="Chapman J."/>
            <person name="Degnan B."/>
            <person name="De Tomaso A."/>
            <person name="Davidson B."/>
            <person name="Di Gregorio A."/>
            <person name="Gelpke M."/>
            <person name="Goodstein D.M."/>
            <person name="Harafuji N."/>
            <person name="Hastings K.E."/>
            <person name="Ho I."/>
            <person name="Hotta K."/>
            <person name="Huang W."/>
            <person name="Kawashima T."/>
            <person name="Lemaire P."/>
            <person name="Martinez D."/>
            <person name="Meinertzhagen I.A."/>
            <person name="Necula S."/>
            <person name="Nonaka M."/>
            <person name="Putnam N."/>
            <person name="Rash S."/>
            <person name="Saiga H."/>
            <person name="Satake M."/>
            <person name="Terry A."/>
            <person name="Yamada L."/>
            <person name="Wang H.G."/>
            <person name="Awazu S."/>
            <person name="Azumi K."/>
            <person name="Boore J."/>
            <person name="Branno M."/>
            <person name="Chin-Bow S."/>
            <person name="DeSantis R."/>
            <person name="Doyle S."/>
            <person name="Francino P."/>
            <person name="Keys D.N."/>
            <person name="Haga S."/>
            <person name="Hayashi H."/>
            <person name="Hino K."/>
            <person name="Imai K.S."/>
            <person name="Inaba K."/>
            <person name="Kano S."/>
            <person name="Kobayashi K."/>
            <person name="Kobayashi M."/>
            <person name="Lee B.I."/>
            <person name="Makabe K.W."/>
            <person name="Manohar C."/>
            <person name="Matassi G."/>
            <person name="Medina M."/>
            <person name="Mochizuki Y."/>
            <person name="Mount S."/>
            <person name="Morishita T."/>
            <person name="Miura S."/>
            <person name="Nakayama A."/>
            <person name="Nishizaka S."/>
            <person name="Nomoto H."/>
            <person name="Ohta F."/>
            <person name="Oishi K."/>
            <person name="Rigoutsos I."/>
            <person name="Sano M."/>
            <person name="Sasaki A."/>
            <person name="Sasakura Y."/>
            <person name="Shoguchi E."/>
            <person name="Shin-i T."/>
            <person name="Spagnuolo A."/>
            <person name="Stainier D."/>
            <person name="Suzuki M.M."/>
            <person name="Tassy O."/>
            <person name="Takatori N."/>
            <person name="Tokuoka M."/>
            <person name="Yagi K."/>
            <person name="Yoshizaki F."/>
            <person name="Wada S."/>
            <person name="Zhang C."/>
            <person name="Hyatt P.D."/>
            <person name="Larimer F."/>
            <person name="Detter C."/>
            <person name="Doggett N."/>
            <person name="Glavina T."/>
            <person name="Hawkins T."/>
            <person name="Richardson P."/>
            <person name="Lucas S."/>
            <person name="Kohara Y."/>
            <person name="Levine M."/>
            <person name="Satoh N."/>
            <person name="Rokhsar D.S."/>
        </authorList>
    </citation>
    <scope>NUCLEOTIDE SEQUENCE [LARGE SCALE GENOMIC DNA]</scope>
</reference>
<evidence type="ECO:0000256" key="2">
    <source>
        <dbReference type="ARBA" id="ARBA00001946"/>
    </source>
</evidence>
<comment type="cofactor">
    <cofactor evidence="2">
        <name>Mg(2+)</name>
        <dbReference type="ChEBI" id="CHEBI:18420"/>
    </cofactor>
</comment>
<dbReference type="GO" id="GO:0046872">
    <property type="term" value="F:metal ion binding"/>
    <property type="evidence" value="ECO:0007669"/>
    <property type="project" value="UniProtKB-KW"/>
</dbReference>
<dbReference type="PANTHER" id="PTHR45627">
    <property type="entry name" value="ADENYLATE CYCLASE TYPE 1"/>
    <property type="match status" value="1"/>
</dbReference>
<keyword evidence="11" id="KW-0115">cAMP biosynthesis</keyword>
<evidence type="ECO:0000256" key="10">
    <source>
        <dbReference type="ARBA" id="ARBA00022989"/>
    </source>
</evidence>
<comment type="catalytic activity">
    <reaction evidence="1">
        <text>ATP = 3',5'-cyclic AMP + diphosphate</text>
        <dbReference type="Rhea" id="RHEA:15389"/>
        <dbReference type="ChEBI" id="CHEBI:30616"/>
        <dbReference type="ChEBI" id="CHEBI:33019"/>
        <dbReference type="ChEBI" id="CHEBI:58165"/>
        <dbReference type="EC" id="4.6.1.1"/>
    </reaction>
</comment>
<keyword evidence="19" id="KW-1185">Reference proteome</keyword>
<dbReference type="CDD" id="cd07302">
    <property type="entry name" value="CHD"/>
    <property type="match status" value="2"/>
</dbReference>
<dbReference type="SUPFAM" id="SSF55073">
    <property type="entry name" value="Nucleotide cyclase"/>
    <property type="match status" value="2"/>
</dbReference>
<evidence type="ECO:0000256" key="7">
    <source>
        <dbReference type="ARBA" id="ARBA00022741"/>
    </source>
</evidence>
<comment type="subcellular location">
    <subcellularLocation>
        <location evidence="3">Membrane</location>
        <topology evidence="3">Multi-pass membrane protein</topology>
    </subcellularLocation>
</comment>
<dbReference type="PANTHER" id="PTHR45627:SF8">
    <property type="entry name" value="ADENYLATE CYCLASE TYPE 9"/>
    <property type="match status" value="1"/>
</dbReference>
<comment type="similarity">
    <text evidence="14">Belongs to the adenylyl cyclase class-4/guanylyl cyclase family.</text>
</comment>
<evidence type="ECO:0000256" key="13">
    <source>
        <dbReference type="ARBA" id="ARBA00023239"/>
    </source>
</evidence>
<evidence type="ECO:0000256" key="1">
    <source>
        <dbReference type="ARBA" id="ARBA00001593"/>
    </source>
</evidence>
<dbReference type="Gene3D" id="3.30.70.1230">
    <property type="entry name" value="Nucleotide cyclase"/>
    <property type="match status" value="2"/>
</dbReference>
<feature type="transmembrane region" description="Helical" evidence="16">
    <location>
        <begin position="617"/>
        <end position="641"/>
    </location>
</feature>
<dbReference type="GeneTree" id="ENSGT00940000155577"/>
<evidence type="ECO:0000256" key="15">
    <source>
        <dbReference type="SAM" id="MobiDB-lite"/>
    </source>
</evidence>
<keyword evidence="13 14" id="KW-0456">Lyase</keyword>
<name>F6UWM3_CIOIN</name>
<dbReference type="PROSITE" id="PS00452">
    <property type="entry name" value="GUANYLATE_CYCLASE_1"/>
    <property type="match status" value="1"/>
</dbReference>
<keyword evidence="12 16" id="KW-0472">Membrane</keyword>
<evidence type="ECO:0000256" key="8">
    <source>
        <dbReference type="ARBA" id="ARBA00022840"/>
    </source>
</evidence>
<reference evidence="18" key="4">
    <citation type="submission" date="2025-09" db="UniProtKB">
        <authorList>
            <consortium name="Ensembl"/>
        </authorList>
    </citation>
    <scope>IDENTIFICATION</scope>
</reference>
<reference evidence="18" key="2">
    <citation type="journal article" date="2008" name="Genome Biol.">
        <title>Improved genome assembly and evidence-based global gene model set for the chordate Ciona intestinalis: new insight into intron and operon populations.</title>
        <authorList>
            <person name="Satou Y."/>
            <person name="Mineta K."/>
            <person name="Ogasawara M."/>
            <person name="Sasakura Y."/>
            <person name="Shoguchi E."/>
            <person name="Ueno K."/>
            <person name="Yamada L."/>
            <person name="Matsumoto J."/>
            <person name="Wasserscheid J."/>
            <person name="Dewar K."/>
            <person name="Wiley G.B."/>
            <person name="Macmil S.L."/>
            <person name="Roe B.A."/>
            <person name="Zeller R.W."/>
            <person name="Hastings K.E."/>
            <person name="Lemaire P."/>
            <person name="Lindquist E."/>
            <person name="Endo T."/>
            <person name="Hotta K."/>
            <person name="Inaba K."/>
        </authorList>
    </citation>
    <scope>NUCLEOTIDE SEQUENCE [LARGE SCALE GENOMIC DNA]</scope>
    <source>
        <strain evidence="18">wild type</strain>
    </source>
</reference>
<dbReference type="GO" id="GO:0004016">
    <property type="term" value="F:adenylate cyclase activity"/>
    <property type="evidence" value="ECO:0007669"/>
    <property type="project" value="UniProtKB-EC"/>
</dbReference>
<evidence type="ECO:0000256" key="11">
    <source>
        <dbReference type="ARBA" id="ARBA00022998"/>
    </source>
</evidence>
<proteinExistence type="inferred from homology"/>
<feature type="region of interest" description="Disordered" evidence="15">
    <location>
        <begin position="313"/>
        <end position="335"/>
    </location>
</feature>
<feature type="transmembrane region" description="Helical" evidence="16">
    <location>
        <begin position="653"/>
        <end position="672"/>
    </location>
</feature>
<dbReference type="EC" id="4.6.1.1" evidence="4"/>
<keyword evidence="5 16" id="KW-0812">Transmembrane</keyword>
<sequence length="944" mass="107060">MFAAAVVFSIIFEVLHHINYPQRGQSPTVPIVSSIFGRVLLHLAIHIVSSHLSFNLQCLRRCVFWKVSQLVQMACEMKSHKEFKSAMIKSLMPPSVANELMQQEGEDTSKDGQPASLFRPFTMERKTDVSILYADIVGFTQMSAGKQASELVGLLNDLFGRFDRLCEVADCLSYASYFLNILGDCYYCVSGCPEKREDHAICCVEMGLGMVSAIKEFCQENNANVNMRVGIHTGTVLCGIVGTKRFKFDVWSNDVSLANGMEQHGIPGRVHISKETLSFLGDEYEVEESKLESRYKDFFPEKTGETYLIVDRKNKSTPKNGNDVQAQNNGLTKVSRSSTNKVFQFIEMHGNSLSKGISQSKRGEKVFKGEISGFPNPVFVMLLYDSSRSLAWQKSVTQQATNQTTKTGVLTRRPTEKILYFAQKIRQCKSLSLSIIMNNGISKKRALVYTIEYVVFSSGSTGLEVDFLLLYYIVCSVVCSVTSLLRCSSFNSIPFPELHVLCIHFCMTHGTYISSLILAYMVVVLLVIVSQNSMDIIYLLLPRNGKRQTYSLKLHQKINRMYVYNTLTYNIVFCLFLFSIIMLIMLTNSIQKVSLLIFVLNQKTSLKVRIWCYGNQVLTYCLIRLPISAIVAAVAMAVILSNPCNSALICMNASFELILNLCLLLLFIWMIMRHFEYSYRLEYDSEIDKRNEDMLKTEKRKVNQLIQNFIPSHVYEEMKFLSVKNGQPLYSKTHEKVGVIFATIVNFNELYEESFEGGMEFIRYLSELISDVDDLLNLQEYKDIEKIKTIGTTFMIASGLNPHTDQDQETTGKNYHLCKLMDFCIAMQDAVDNFNKDMLNFQLVLRIGFNHGEVTAGVIGSTKQLYDIWGDTVNIASRMDSTGVQGRVQLSNDSKNALADHYNFEYIGEKLVKGKGKMQTYLLVRDDEGSRVIVPNPTDNYNPF</sequence>
<keyword evidence="8" id="KW-0067">ATP-binding</keyword>
<evidence type="ECO:0000256" key="14">
    <source>
        <dbReference type="RuleBase" id="RU000405"/>
    </source>
</evidence>
<dbReference type="GO" id="GO:0006171">
    <property type="term" value="P:cAMP biosynthetic process"/>
    <property type="evidence" value="ECO:0007669"/>
    <property type="project" value="UniProtKB-KW"/>
</dbReference>
<evidence type="ECO:0000313" key="19">
    <source>
        <dbReference type="Proteomes" id="UP000008144"/>
    </source>
</evidence>
<feature type="compositionally biased region" description="Polar residues" evidence="15">
    <location>
        <begin position="317"/>
        <end position="335"/>
    </location>
</feature>
<dbReference type="AlphaFoldDB" id="F6UWM3"/>
<dbReference type="InterPro" id="IPR001054">
    <property type="entry name" value="A/G_cyclase"/>
</dbReference>
<evidence type="ECO:0000256" key="6">
    <source>
        <dbReference type="ARBA" id="ARBA00022723"/>
    </source>
</evidence>
<dbReference type="PROSITE" id="PS50125">
    <property type="entry name" value="GUANYLATE_CYCLASE_2"/>
    <property type="match status" value="2"/>
</dbReference>
<feature type="domain" description="Guanylate cyclase" evidence="17">
    <location>
        <begin position="738"/>
        <end position="880"/>
    </location>
</feature>
<feature type="domain" description="Guanylate cyclase" evidence="17">
    <location>
        <begin position="130"/>
        <end position="262"/>
    </location>
</feature>
<keyword evidence="10 16" id="KW-1133">Transmembrane helix</keyword>
<evidence type="ECO:0000259" key="17">
    <source>
        <dbReference type="PROSITE" id="PS50125"/>
    </source>
</evidence>
<evidence type="ECO:0000256" key="4">
    <source>
        <dbReference type="ARBA" id="ARBA00012201"/>
    </source>
</evidence>
<feature type="transmembrane region" description="Helical" evidence="16">
    <location>
        <begin position="562"/>
        <end position="586"/>
    </location>
</feature>
<dbReference type="Pfam" id="PF00211">
    <property type="entry name" value="Guanylate_cyc"/>
    <property type="match status" value="2"/>
</dbReference>
<accession>F6UWM3</accession>
<dbReference type="EMBL" id="EAAA01001286">
    <property type="status" value="NOT_ANNOTATED_CDS"/>
    <property type="molecule type" value="Genomic_DNA"/>
</dbReference>
<keyword evidence="6" id="KW-0479">Metal-binding</keyword>
<keyword evidence="9" id="KW-0460">Magnesium</keyword>
<evidence type="ECO:0000256" key="12">
    <source>
        <dbReference type="ARBA" id="ARBA00023136"/>
    </source>
</evidence>
<dbReference type="FunFam" id="3.30.70.1230:FF:000008">
    <property type="entry name" value="Adenylate cyclase type 9"/>
    <property type="match status" value="1"/>
</dbReference>
<dbReference type="GO" id="GO:0035556">
    <property type="term" value="P:intracellular signal transduction"/>
    <property type="evidence" value="ECO:0007669"/>
    <property type="project" value="InterPro"/>
</dbReference>
<evidence type="ECO:0000256" key="5">
    <source>
        <dbReference type="ARBA" id="ARBA00022692"/>
    </source>
</evidence>